<keyword evidence="4" id="KW-1185">Reference proteome</keyword>
<evidence type="ECO:0000256" key="1">
    <source>
        <dbReference type="SAM" id="SignalP"/>
    </source>
</evidence>
<dbReference type="PROSITE" id="PS50106">
    <property type="entry name" value="PDZ"/>
    <property type="match status" value="1"/>
</dbReference>
<dbReference type="PANTHER" id="PTHR32060">
    <property type="entry name" value="TAIL-SPECIFIC PROTEASE"/>
    <property type="match status" value="1"/>
</dbReference>
<gene>
    <name evidence="3" type="primary">ctpB</name>
    <name evidence="3" type="ORF">ETAA1_43670</name>
</gene>
<dbReference type="InterPro" id="IPR005151">
    <property type="entry name" value="Tail-specific_protease"/>
</dbReference>
<dbReference type="Proteomes" id="UP000319576">
    <property type="component" value="Chromosome"/>
</dbReference>
<keyword evidence="3" id="KW-0378">Hydrolase</keyword>
<keyword evidence="1" id="KW-0732">Signal</keyword>
<protein>
    <submittedName>
        <fullName evidence="3">Carboxy-terminal processing protease CtpB</fullName>
        <ecNumber evidence="3">3.4.21.102</ecNumber>
    </submittedName>
</protein>
<dbReference type="InterPro" id="IPR029045">
    <property type="entry name" value="ClpP/crotonase-like_dom_sf"/>
</dbReference>
<evidence type="ECO:0000313" key="3">
    <source>
        <dbReference type="EMBL" id="QDU22387.1"/>
    </source>
</evidence>
<dbReference type="Gene3D" id="3.90.226.10">
    <property type="entry name" value="2-enoyl-CoA Hydratase, Chain A, domain 1"/>
    <property type="match status" value="1"/>
</dbReference>
<dbReference type="PANTHER" id="PTHR32060:SF30">
    <property type="entry name" value="CARBOXY-TERMINAL PROCESSING PROTEASE CTPA"/>
    <property type="match status" value="1"/>
</dbReference>
<dbReference type="InterPro" id="IPR001478">
    <property type="entry name" value="PDZ"/>
</dbReference>
<dbReference type="GO" id="GO:0004252">
    <property type="term" value="F:serine-type endopeptidase activity"/>
    <property type="evidence" value="ECO:0007669"/>
    <property type="project" value="UniProtKB-EC"/>
</dbReference>
<dbReference type="GO" id="GO:0030288">
    <property type="term" value="C:outer membrane-bounded periplasmic space"/>
    <property type="evidence" value="ECO:0007669"/>
    <property type="project" value="TreeGrafter"/>
</dbReference>
<dbReference type="SUPFAM" id="SSF52096">
    <property type="entry name" value="ClpP/crotonase"/>
    <property type="match status" value="1"/>
</dbReference>
<dbReference type="KEGG" id="uli:ETAA1_43670"/>
<dbReference type="OrthoDB" id="9812068at2"/>
<dbReference type="Gene3D" id="3.30.750.44">
    <property type="match status" value="1"/>
</dbReference>
<name>A0A517XY05_9BACT</name>
<dbReference type="EC" id="3.4.21.102" evidence="3"/>
<accession>A0A517XY05</accession>
<dbReference type="Gene3D" id="2.30.42.10">
    <property type="match status" value="1"/>
</dbReference>
<dbReference type="InterPro" id="IPR036034">
    <property type="entry name" value="PDZ_sf"/>
</dbReference>
<proteinExistence type="predicted"/>
<dbReference type="SMART" id="SM00245">
    <property type="entry name" value="TSPc"/>
    <property type="match status" value="1"/>
</dbReference>
<dbReference type="RefSeq" id="WP_145242080.1">
    <property type="nucleotide sequence ID" value="NZ_CP036273.1"/>
</dbReference>
<keyword evidence="3" id="KW-0645">Protease</keyword>
<dbReference type="EMBL" id="CP036273">
    <property type="protein sequence ID" value="QDU22387.1"/>
    <property type="molecule type" value="Genomic_DNA"/>
</dbReference>
<dbReference type="GO" id="GO:0006508">
    <property type="term" value="P:proteolysis"/>
    <property type="evidence" value="ECO:0007669"/>
    <property type="project" value="UniProtKB-KW"/>
</dbReference>
<reference evidence="3 4" key="1">
    <citation type="submission" date="2019-02" db="EMBL/GenBank/DDBJ databases">
        <title>Deep-cultivation of Planctomycetes and their phenomic and genomic characterization uncovers novel biology.</title>
        <authorList>
            <person name="Wiegand S."/>
            <person name="Jogler M."/>
            <person name="Boedeker C."/>
            <person name="Pinto D."/>
            <person name="Vollmers J."/>
            <person name="Rivas-Marin E."/>
            <person name="Kohn T."/>
            <person name="Peeters S.H."/>
            <person name="Heuer A."/>
            <person name="Rast P."/>
            <person name="Oberbeckmann S."/>
            <person name="Bunk B."/>
            <person name="Jeske O."/>
            <person name="Meyerdierks A."/>
            <person name="Storesund J.E."/>
            <person name="Kallscheuer N."/>
            <person name="Luecker S."/>
            <person name="Lage O.M."/>
            <person name="Pohl T."/>
            <person name="Merkel B.J."/>
            <person name="Hornburger P."/>
            <person name="Mueller R.-W."/>
            <person name="Bruemmer F."/>
            <person name="Labrenz M."/>
            <person name="Spormann A.M."/>
            <person name="Op den Camp H."/>
            <person name="Overmann J."/>
            <person name="Amann R."/>
            <person name="Jetten M.S.M."/>
            <person name="Mascher T."/>
            <person name="Medema M.H."/>
            <person name="Devos D.P."/>
            <person name="Kaster A.-K."/>
            <person name="Ovreas L."/>
            <person name="Rohde M."/>
            <person name="Galperin M.Y."/>
            <person name="Jogler C."/>
        </authorList>
    </citation>
    <scope>NUCLEOTIDE SEQUENCE [LARGE SCALE GENOMIC DNA]</scope>
    <source>
        <strain evidence="3 4">ETA_A1</strain>
    </source>
</reference>
<sequence precursor="true">MTAPATLRRFAAAAVLLAALGSAAPAAPLSGSSPAQLRARAAAAERAGDWDAALAALLDLPAADRAEPATRDRLVNAARRATQARRHRDPAFQQFVAALPVRDAGQVFGDAVGKLAGAFADPGRATPQRLWAAGVEELDRALGSRAFVALFLTDTAALKIESFRLALRADWAARPVGDPREARALLKGLIGAAQDELAPRVPAALAAEVLCGACAGLDEYTAFLTPEPAAEQPADLGGHGLFLGFDSDGPFVDGIAPGSWVAFHTQLHRGDRVARVNGRSMILTPMELADALRNPDGGLHTLELMVPGTGMLSEARLPVVPPTVFGGRMVGGRDGVGYLRVAEFQPATPRELAEAIAGLKEQGLRALVLDVRGNPGGSFLAGVEAARRFLPAGAAIVTTHGQLPQVAGHTFSSASGPAALDLPLVLLVDGDTASAAEVLAAALRDNQRAVLVGTSTFGKGTLQFPLKLSGPGSVRVTIARLVAPSGPLSAGVAPHLIETDPHRQLELAADRAAELSAPRPMLVP</sequence>
<dbReference type="AlphaFoldDB" id="A0A517XY05"/>
<evidence type="ECO:0000313" key="4">
    <source>
        <dbReference type="Proteomes" id="UP000319576"/>
    </source>
</evidence>
<feature type="chain" id="PRO_5021897534" evidence="1">
    <location>
        <begin position="27"/>
        <end position="524"/>
    </location>
</feature>
<dbReference type="SUPFAM" id="SSF50156">
    <property type="entry name" value="PDZ domain-like"/>
    <property type="match status" value="1"/>
</dbReference>
<organism evidence="3 4">
    <name type="scientific">Urbifossiella limnaea</name>
    <dbReference type="NCBI Taxonomy" id="2528023"/>
    <lineage>
        <taxon>Bacteria</taxon>
        <taxon>Pseudomonadati</taxon>
        <taxon>Planctomycetota</taxon>
        <taxon>Planctomycetia</taxon>
        <taxon>Gemmatales</taxon>
        <taxon>Gemmataceae</taxon>
        <taxon>Urbifossiella</taxon>
    </lineage>
</organism>
<evidence type="ECO:0000259" key="2">
    <source>
        <dbReference type="PROSITE" id="PS50106"/>
    </source>
</evidence>
<dbReference type="Pfam" id="PF03572">
    <property type="entry name" value="Peptidase_S41"/>
    <property type="match status" value="1"/>
</dbReference>
<feature type="domain" description="PDZ" evidence="2">
    <location>
        <begin position="240"/>
        <end position="293"/>
    </location>
</feature>
<feature type="signal peptide" evidence="1">
    <location>
        <begin position="1"/>
        <end position="26"/>
    </location>
</feature>
<dbReference type="GO" id="GO:0007165">
    <property type="term" value="P:signal transduction"/>
    <property type="evidence" value="ECO:0007669"/>
    <property type="project" value="TreeGrafter"/>
</dbReference>